<reference evidence="2" key="1">
    <citation type="journal article" date="2021" name="Nat. Commun.">
        <title>Genetic determinants of endophytism in the Arabidopsis root mycobiome.</title>
        <authorList>
            <person name="Mesny F."/>
            <person name="Miyauchi S."/>
            <person name="Thiergart T."/>
            <person name="Pickel B."/>
            <person name="Atanasova L."/>
            <person name="Karlsson M."/>
            <person name="Huettel B."/>
            <person name="Barry K.W."/>
            <person name="Haridas S."/>
            <person name="Chen C."/>
            <person name="Bauer D."/>
            <person name="Andreopoulos W."/>
            <person name="Pangilinan J."/>
            <person name="LaButti K."/>
            <person name="Riley R."/>
            <person name="Lipzen A."/>
            <person name="Clum A."/>
            <person name="Drula E."/>
            <person name="Henrissat B."/>
            <person name="Kohler A."/>
            <person name="Grigoriev I.V."/>
            <person name="Martin F.M."/>
            <person name="Hacquard S."/>
        </authorList>
    </citation>
    <scope>NUCLEOTIDE SEQUENCE</scope>
    <source>
        <strain evidence="2">MPI-CAGE-CH-0235</strain>
    </source>
</reference>
<dbReference type="PROSITE" id="PS50280">
    <property type="entry name" value="SET"/>
    <property type="match status" value="1"/>
</dbReference>
<dbReference type="OrthoDB" id="1028014at2759"/>
<feature type="domain" description="SET" evidence="1">
    <location>
        <begin position="29"/>
        <end position="306"/>
    </location>
</feature>
<dbReference type="AlphaFoldDB" id="A0A8K0SS01"/>
<keyword evidence="3" id="KW-1185">Reference proteome</keyword>
<dbReference type="Gene3D" id="2.170.270.10">
    <property type="entry name" value="SET domain"/>
    <property type="match status" value="1"/>
</dbReference>
<name>A0A8K0SS01_9HYPO</name>
<dbReference type="CDD" id="cd20071">
    <property type="entry name" value="SET_SMYD"/>
    <property type="match status" value="1"/>
</dbReference>
<evidence type="ECO:0000259" key="1">
    <source>
        <dbReference type="PROSITE" id="PS50280"/>
    </source>
</evidence>
<dbReference type="SUPFAM" id="SSF82199">
    <property type="entry name" value="SET domain"/>
    <property type="match status" value="1"/>
</dbReference>
<dbReference type="Gene3D" id="6.10.140.2220">
    <property type="match status" value="1"/>
</dbReference>
<gene>
    <name evidence="2" type="ORF">B0I35DRAFT_276542</name>
</gene>
<dbReference type="InterPro" id="IPR001214">
    <property type="entry name" value="SET_dom"/>
</dbReference>
<dbReference type="Pfam" id="PF00856">
    <property type="entry name" value="SET"/>
    <property type="match status" value="1"/>
</dbReference>
<comment type="caution">
    <text evidence="2">The sequence shown here is derived from an EMBL/GenBank/DDBJ whole genome shotgun (WGS) entry which is preliminary data.</text>
</comment>
<dbReference type="PANTHER" id="PTHR12197:SF292">
    <property type="entry name" value="SET DOMAIN-CONTAINING PROTEIN"/>
    <property type="match status" value="1"/>
</dbReference>
<dbReference type="Gene3D" id="1.10.220.160">
    <property type="match status" value="1"/>
</dbReference>
<evidence type="ECO:0000313" key="3">
    <source>
        <dbReference type="Proteomes" id="UP000813444"/>
    </source>
</evidence>
<dbReference type="Proteomes" id="UP000813444">
    <property type="component" value="Unassembled WGS sequence"/>
</dbReference>
<sequence>MSSTSVASGRIDHEDISVRLTASLPFVHPHLEVEKNPSKGRLVRVKRPIKDGEVVLIDTPYALVPAMIVDEPPFSLCSRQQCNRRIPVGAATVSCPEKCLEEVVWCSNQCQSQDKARHGLECSWLKHISPEIRQSQGDATFGLLWMIARILINKTNENTSSTANEITDDKISTSHFHRKGWAAVWNLDGGPDHFPAALINQWGSLVNNYLVHELLGVKHNPGDILRLICKVETNSFGLYPGITGRYPVVSHVSRGDYYGGGIYPTAAMFNHACCPNITHEVDANGRRMFKAGRDIEAGEECCITYFDLFEYPDVTSRKEAIKNSWSFFCSCERCNEEGSTEFPDFLQDLEF</sequence>
<dbReference type="EMBL" id="JAGPNK010000009">
    <property type="protein sequence ID" value="KAH7313655.1"/>
    <property type="molecule type" value="Genomic_DNA"/>
</dbReference>
<dbReference type="InterPro" id="IPR046341">
    <property type="entry name" value="SET_dom_sf"/>
</dbReference>
<organism evidence="2 3">
    <name type="scientific">Stachybotrys elegans</name>
    <dbReference type="NCBI Taxonomy" id="80388"/>
    <lineage>
        <taxon>Eukaryota</taxon>
        <taxon>Fungi</taxon>
        <taxon>Dikarya</taxon>
        <taxon>Ascomycota</taxon>
        <taxon>Pezizomycotina</taxon>
        <taxon>Sordariomycetes</taxon>
        <taxon>Hypocreomycetidae</taxon>
        <taxon>Hypocreales</taxon>
        <taxon>Stachybotryaceae</taxon>
        <taxon>Stachybotrys</taxon>
    </lineage>
</organism>
<evidence type="ECO:0000313" key="2">
    <source>
        <dbReference type="EMBL" id="KAH7313655.1"/>
    </source>
</evidence>
<dbReference type="PANTHER" id="PTHR12197">
    <property type="entry name" value="HISTONE-LYSINE N-METHYLTRANSFERASE SMYD"/>
    <property type="match status" value="1"/>
</dbReference>
<dbReference type="InterPro" id="IPR050869">
    <property type="entry name" value="H3K4_H4K5_MeTrfase"/>
</dbReference>
<accession>A0A8K0SS01</accession>
<proteinExistence type="predicted"/>
<protein>
    <recommendedName>
        <fullName evidence="1">SET domain-containing protein</fullName>
    </recommendedName>
</protein>